<name>V2X867_MONRO</name>
<evidence type="ECO:0000256" key="2">
    <source>
        <dbReference type="ARBA" id="ARBA00022559"/>
    </source>
</evidence>
<protein>
    <recommendedName>
        <fullName evidence="8">DyP dimeric alpha+beta barrel domain-containing protein</fullName>
    </recommendedName>
</protein>
<keyword evidence="2" id="KW-0575">Peroxidase</keyword>
<reference evidence="9 10" key="1">
    <citation type="journal article" date="2014" name="BMC Genomics">
        <title>Genome and secretome analysis of the hemibiotrophic fungal pathogen, Moniliophthora roreri, which causes frosty pod rot disease of cacao: mechanisms of the biotrophic and necrotrophic phases.</title>
        <authorList>
            <person name="Meinhardt L.W."/>
            <person name="Costa G.G.L."/>
            <person name="Thomazella D.P.T."/>
            <person name="Teixeira P.J.P.L."/>
            <person name="Carazzolle M.F."/>
            <person name="Schuster S.C."/>
            <person name="Carlson J.E."/>
            <person name="Guiltinan M.J."/>
            <person name="Mieczkowski P."/>
            <person name="Farmer A."/>
            <person name="Ramaraj T."/>
            <person name="Crozier J."/>
            <person name="Davis R.E."/>
            <person name="Shao J."/>
            <person name="Melnick R.L."/>
            <person name="Pereira G.A.G."/>
            <person name="Bailey B.A."/>
        </authorList>
    </citation>
    <scope>NUCLEOTIDE SEQUENCE [LARGE SCALE GENOMIC DNA]</scope>
    <source>
        <strain evidence="9 10">MCA 2997</strain>
    </source>
</reference>
<dbReference type="GO" id="GO:0004601">
    <property type="term" value="F:peroxidase activity"/>
    <property type="evidence" value="ECO:0007669"/>
    <property type="project" value="UniProtKB-KW"/>
</dbReference>
<dbReference type="Proteomes" id="UP000017559">
    <property type="component" value="Unassembled WGS sequence"/>
</dbReference>
<organism evidence="9 10">
    <name type="scientific">Moniliophthora roreri (strain MCA 2997)</name>
    <name type="common">Cocoa frosty pod rot fungus</name>
    <name type="synonym">Crinipellis roreri</name>
    <dbReference type="NCBI Taxonomy" id="1381753"/>
    <lineage>
        <taxon>Eukaryota</taxon>
        <taxon>Fungi</taxon>
        <taxon>Dikarya</taxon>
        <taxon>Basidiomycota</taxon>
        <taxon>Agaricomycotina</taxon>
        <taxon>Agaricomycetes</taxon>
        <taxon>Agaricomycetidae</taxon>
        <taxon>Agaricales</taxon>
        <taxon>Marasmiineae</taxon>
        <taxon>Marasmiaceae</taxon>
        <taxon>Moniliophthora</taxon>
    </lineage>
</organism>
<keyword evidence="10" id="KW-1185">Reference proteome</keyword>
<comment type="cofactor">
    <cofactor evidence="1">
        <name>heme b</name>
        <dbReference type="ChEBI" id="CHEBI:60344"/>
    </cofactor>
</comment>
<evidence type="ECO:0000256" key="7">
    <source>
        <dbReference type="ARBA" id="ARBA00025737"/>
    </source>
</evidence>
<dbReference type="EMBL" id="AWSO01000083">
    <property type="protein sequence ID" value="ESK95383.1"/>
    <property type="molecule type" value="Genomic_DNA"/>
</dbReference>
<sequence>MSAFQGAPKLRLLQRRAIVPHQTLLYGEHMKAADDGTPLPDLNNVQGDVYFMFPKRWQRFMFFKITNAAQFQKDLDTYTPRITSSAQTVKDLDKIDKEGGSGLDIISSGIAFTKSGLKAMGIKKHLKEPHFDQGSLFNEKAKLGDQGQYDSVFDGDGKNDGVILLTAGEKDTCKTKMDEIQAIFKNSVNVVTTYEGRVRSGDGEHFGWRDGISQPALKGIGHSKPGQRIVNPGVVILGYPGDPVYDNKDAVARPDFTKDGSFMVFRKLEQNVLFLEDYVNKNWQSIPADEPKDGTYLTNDQRKNLFAARMVGRFKSGVPLALSPYIEDPAYLDPGLINNFDYTEPDGRCPFAAHVRKTAPRNLQPVVSREYLDASVLVRAGIPYGEEISGQEREDWKKLTDDQKENAVCPRGLLFVCYQASIDNGFFRQTTLFGNNDFFPLTGLVPQKIGQDPIIGGPKPVSGTTGTTDLSKEGEVTLQLINNNDEKYEVAGIAKKVVQSATSFEQKFFVTSRGGDYYFVPSISTVKSWGAAA</sequence>
<evidence type="ECO:0000256" key="4">
    <source>
        <dbReference type="ARBA" id="ARBA00022723"/>
    </source>
</evidence>
<dbReference type="GO" id="GO:0005829">
    <property type="term" value="C:cytosol"/>
    <property type="evidence" value="ECO:0007669"/>
    <property type="project" value="TreeGrafter"/>
</dbReference>
<dbReference type="KEGG" id="mrr:Moror_3821"/>
<dbReference type="GO" id="GO:0020037">
    <property type="term" value="F:heme binding"/>
    <property type="evidence" value="ECO:0007669"/>
    <property type="project" value="InterPro"/>
</dbReference>
<evidence type="ECO:0000313" key="10">
    <source>
        <dbReference type="Proteomes" id="UP000017559"/>
    </source>
</evidence>
<dbReference type="InterPro" id="IPR011008">
    <property type="entry name" value="Dimeric_a/b-barrel"/>
</dbReference>
<dbReference type="PANTHER" id="PTHR30521:SF4">
    <property type="entry name" value="DEFERROCHELATASE"/>
    <property type="match status" value="1"/>
</dbReference>
<dbReference type="AlphaFoldDB" id="V2X867"/>
<keyword evidence="4" id="KW-0479">Metal-binding</keyword>
<dbReference type="HOGENOM" id="CLU_015125_0_0_1"/>
<gene>
    <name evidence="9" type="ORF">Moror_3821</name>
</gene>
<evidence type="ECO:0000259" key="8">
    <source>
        <dbReference type="Pfam" id="PF21105"/>
    </source>
</evidence>
<keyword evidence="3" id="KW-0349">Heme</keyword>
<dbReference type="NCBIfam" id="TIGR01413">
    <property type="entry name" value="Dyp_perox_fam"/>
    <property type="match status" value="1"/>
</dbReference>
<keyword evidence="5" id="KW-0560">Oxidoreductase</keyword>
<accession>V2X867</accession>
<feature type="domain" description="DyP dimeric alpha+beta barrel" evidence="8">
    <location>
        <begin position="44"/>
        <end position="200"/>
    </location>
</feature>
<dbReference type="SUPFAM" id="SSF54909">
    <property type="entry name" value="Dimeric alpha+beta barrel"/>
    <property type="match status" value="1"/>
</dbReference>
<dbReference type="PROSITE" id="PS51404">
    <property type="entry name" value="DYP_PEROXIDASE"/>
    <property type="match status" value="1"/>
</dbReference>
<evidence type="ECO:0000256" key="5">
    <source>
        <dbReference type="ARBA" id="ARBA00023002"/>
    </source>
</evidence>
<dbReference type="InterPro" id="IPR006314">
    <property type="entry name" value="Dyp_peroxidase"/>
</dbReference>
<keyword evidence="6" id="KW-0408">Iron</keyword>
<comment type="caution">
    <text evidence="9">The sequence shown here is derived from an EMBL/GenBank/DDBJ whole genome shotgun (WGS) entry which is preliminary data.</text>
</comment>
<evidence type="ECO:0000256" key="1">
    <source>
        <dbReference type="ARBA" id="ARBA00001970"/>
    </source>
</evidence>
<evidence type="ECO:0000256" key="6">
    <source>
        <dbReference type="ARBA" id="ARBA00023004"/>
    </source>
</evidence>
<proteinExistence type="inferred from homology"/>
<dbReference type="GO" id="GO:0046872">
    <property type="term" value="F:metal ion binding"/>
    <property type="evidence" value="ECO:0007669"/>
    <property type="project" value="UniProtKB-KW"/>
</dbReference>
<dbReference type="Pfam" id="PF21105">
    <property type="entry name" value="DyP_N"/>
    <property type="match status" value="1"/>
</dbReference>
<comment type="similarity">
    <text evidence="7">Belongs to the DyP-type peroxidase family.</text>
</comment>
<dbReference type="OrthoDB" id="3207336at2759"/>
<evidence type="ECO:0000313" key="9">
    <source>
        <dbReference type="EMBL" id="ESK95383.1"/>
    </source>
</evidence>
<dbReference type="InterPro" id="IPR049509">
    <property type="entry name" value="DyP_N"/>
</dbReference>
<evidence type="ECO:0000256" key="3">
    <source>
        <dbReference type="ARBA" id="ARBA00022617"/>
    </source>
</evidence>
<dbReference type="PANTHER" id="PTHR30521">
    <property type="entry name" value="DEFERROCHELATASE/PEROXIDASE"/>
    <property type="match status" value="1"/>
</dbReference>